<dbReference type="RefSeq" id="WP_171578290.1">
    <property type="nucleotide sequence ID" value="NZ_JAAVLX010000002.1"/>
</dbReference>
<comment type="caution">
    <text evidence="2">The sequence shown here is derived from an EMBL/GenBank/DDBJ whole genome shotgun (WGS) entry which is preliminary data.</text>
</comment>
<feature type="chain" id="PRO_5031330855" evidence="1">
    <location>
        <begin position="21"/>
        <end position="76"/>
    </location>
</feature>
<accession>A0A7Y4GPD8</accession>
<keyword evidence="1" id="KW-0732">Signal</keyword>
<feature type="signal peptide" evidence="1">
    <location>
        <begin position="1"/>
        <end position="20"/>
    </location>
</feature>
<dbReference type="Proteomes" id="UP000544122">
    <property type="component" value="Unassembled WGS sequence"/>
</dbReference>
<organism evidence="2 3">
    <name type="scientific">Bradyrhizobium australiense</name>
    <dbReference type="NCBI Taxonomy" id="2721161"/>
    <lineage>
        <taxon>Bacteria</taxon>
        <taxon>Pseudomonadati</taxon>
        <taxon>Pseudomonadota</taxon>
        <taxon>Alphaproteobacteria</taxon>
        <taxon>Hyphomicrobiales</taxon>
        <taxon>Nitrobacteraceae</taxon>
        <taxon>Bradyrhizobium</taxon>
    </lineage>
</organism>
<evidence type="ECO:0000256" key="1">
    <source>
        <dbReference type="SAM" id="SignalP"/>
    </source>
</evidence>
<reference evidence="2 3" key="1">
    <citation type="submission" date="2020-03" db="EMBL/GenBank/DDBJ databases">
        <title>Bradyrhizobium diversity isolated from nodules of Indigofera sp.</title>
        <authorList>
            <person name="Klepa M."/>
            <person name="Helene L."/>
            <person name="Hungria M."/>
        </authorList>
    </citation>
    <scope>NUCLEOTIDE SEQUENCE [LARGE SCALE GENOMIC DNA]</scope>
    <source>
        <strain evidence="2 3">WSM 1791</strain>
    </source>
</reference>
<sequence>MEKFLISAAAIAIMTGAAYAQAEFYVVQDTSTKKCSIVDKKPTTATTVVVGDGKVFKSRTAAETGMKTMKVCANGR</sequence>
<gene>
    <name evidence="2" type="ORF">HCN58_05285</name>
</gene>
<protein>
    <submittedName>
        <fullName evidence="2">Uncharacterized protein</fullName>
    </submittedName>
</protein>
<evidence type="ECO:0000313" key="2">
    <source>
        <dbReference type="EMBL" id="NOJ39027.1"/>
    </source>
</evidence>
<evidence type="ECO:0000313" key="3">
    <source>
        <dbReference type="Proteomes" id="UP000544122"/>
    </source>
</evidence>
<dbReference type="EMBL" id="JAAVLX010000002">
    <property type="protein sequence ID" value="NOJ39027.1"/>
    <property type="molecule type" value="Genomic_DNA"/>
</dbReference>
<name>A0A7Y4GPD8_9BRAD</name>
<proteinExistence type="predicted"/>
<dbReference type="AlphaFoldDB" id="A0A7Y4GPD8"/>
<keyword evidence="3" id="KW-1185">Reference proteome</keyword>